<protein>
    <submittedName>
        <fullName evidence="2">Retention module-containing protein</fullName>
    </submittedName>
</protein>
<dbReference type="RefSeq" id="WP_182834563.1">
    <property type="nucleotide sequence ID" value="NZ_JACJFN010000004.1"/>
</dbReference>
<comment type="caution">
    <text evidence="2">The sequence shown here is derived from an EMBL/GenBank/DDBJ whole genome shotgun (WGS) entry which is preliminary data.</text>
</comment>
<evidence type="ECO:0000313" key="2">
    <source>
        <dbReference type="EMBL" id="MBB1520587.1"/>
    </source>
</evidence>
<dbReference type="InterPro" id="IPR051561">
    <property type="entry name" value="FRAS1_ECM"/>
</dbReference>
<feature type="compositionally biased region" description="Low complexity" evidence="1">
    <location>
        <begin position="168"/>
        <end position="182"/>
    </location>
</feature>
<feature type="compositionally biased region" description="Low complexity" evidence="1">
    <location>
        <begin position="67"/>
        <end position="82"/>
    </location>
</feature>
<accession>A0A7W4H5Q1</accession>
<dbReference type="NCBIfam" id="NF033682">
    <property type="entry name" value="retention_LapA"/>
    <property type="match status" value="1"/>
</dbReference>
<dbReference type="Gene3D" id="2.60.40.3440">
    <property type="match status" value="5"/>
</dbReference>
<dbReference type="NCBIfam" id="NF012211">
    <property type="entry name" value="tand_rpt_95"/>
    <property type="match status" value="5"/>
</dbReference>
<dbReference type="NCBIfam" id="TIGR01965">
    <property type="entry name" value="VCBS_repeat"/>
    <property type="match status" value="1"/>
</dbReference>
<dbReference type="AlphaFoldDB" id="A0A7W4H5Q1"/>
<reference evidence="2 3" key="1">
    <citation type="submission" date="2020-08" db="EMBL/GenBank/DDBJ databases">
        <authorList>
            <person name="Kim C.M."/>
        </authorList>
    </citation>
    <scope>NUCLEOTIDE SEQUENCE [LARGE SCALE GENOMIC DNA]</scope>
    <source>
        <strain evidence="2 3">SR9</strain>
    </source>
</reference>
<feature type="non-terminal residue" evidence="2">
    <location>
        <position position="657"/>
    </location>
</feature>
<gene>
    <name evidence="2" type="ORF">H3H45_15160</name>
</gene>
<keyword evidence="3" id="KW-1185">Reference proteome</keyword>
<dbReference type="InterPro" id="IPR010221">
    <property type="entry name" value="VCBS_dom"/>
</dbReference>
<sequence>MSNVVAVVKGVVGQVIALSPEGIQRLLVEGDRLFRGDQVMTGQQGTLSLQLQGGQDLEIGQNSQWLASTETETQPTQATQAPSDDELAAEELQQAIAAGVDPTAELPATAAGPGAGGAGGGAGGAGGGHSFVLLSETAQQLNPTVGFATEGLDNAFAAIEDETPAPTPAAATTTDATQPAAENTPPPGGSFNFETAEDTPFEGSFQLVDADGDSLTFNLLDAPDNGQLTLNPDGSWLYTPNPDYNGPDSFQVQVSDGRGGVNTLVVNIGVTPVNDAPVAVADAASVAEGGSVLIDLAGNDTDSDDGIDPSSIVITGNPANGTVTVNADGTVSYQHNGSETTGDSFTYTIKDASGQVSNPVTVTVGVTPSNDAPVAVADSASVAEGGSVLIDLAGNDTDSDDGIDPSSIVITGNPANGTVTVNADGTVSYQHNGSETTGDSFTYTIKDASGQVSNPVTVTVGVTPSNDAPVAVADAASVAEGGSVLIDLAGNDTDSDDGLDLGSIVITGNPANGTITVNADGTVSYQHNGSETTGDSFTYTIKDASGQTSNPVTVTVGVTPSNDAPVAVADAATVAEGGSVLIDLAGNDTDSDDGIDPSSIVITGNPANGTVTVNADGTVSYQHNGSETTGDSFTYTIKDASGQVSNPVTVTVGVTPS</sequence>
<dbReference type="Proteomes" id="UP000581189">
    <property type="component" value="Unassembled WGS sequence"/>
</dbReference>
<evidence type="ECO:0000256" key="1">
    <source>
        <dbReference type="SAM" id="MobiDB-lite"/>
    </source>
</evidence>
<feature type="region of interest" description="Disordered" evidence="1">
    <location>
        <begin position="66"/>
        <end position="87"/>
    </location>
</feature>
<proteinExistence type="predicted"/>
<organism evidence="2 3">
    <name type="scientific">Aquipseudomonas guryensis</name>
    <dbReference type="NCBI Taxonomy" id="2759165"/>
    <lineage>
        <taxon>Bacteria</taxon>
        <taxon>Pseudomonadati</taxon>
        <taxon>Pseudomonadota</taxon>
        <taxon>Gammaproteobacteria</taxon>
        <taxon>Pseudomonadales</taxon>
        <taxon>Pseudomonadaceae</taxon>
        <taxon>Aquipseudomonas</taxon>
    </lineage>
</organism>
<dbReference type="PANTHER" id="PTHR45739">
    <property type="entry name" value="MATRIX PROTEIN, PUTATIVE-RELATED"/>
    <property type="match status" value="1"/>
</dbReference>
<dbReference type="GO" id="GO:0009653">
    <property type="term" value="P:anatomical structure morphogenesis"/>
    <property type="evidence" value="ECO:0007669"/>
    <property type="project" value="TreeGrafter"/>
</dbReference>
<dbReference type="PANTHER" id="PTHR45739:SF8">
    <property type="entry name" value="FRAS1-RELATED EXTRACELLULAR MATRIX PROTEIN 1"/>
    <property type="match status" value="1"/>
</dbReference>
<feature type="region of interest" description="Disordered" evidence="1">
    <location>
        <begin position="165"/>
        <end position="189"/>
    </location>
</feature>
<dbReference type="InterPro" id="IPR047777">
    <property type="entry name" value="LapA-like_RM"/>
</dbReference>
<name>A0A7W4H5Q1_9GAMM</name>
<dbReference type="Pfam" id="PF17963">
    <property type="entry name" value="Big_9"/>
    <property type="match status" value="5"/>
</dbReference>
<evidence type="ECO:0000313" key="3">
    <source>
        <dbReference type="Proteomes" id="UP000581189"/>
    </source>
</evidence>
<dbReference type="EMBL" id="JACJFN010000004">
    <property type="protein sequence ID" value="MBB1520587.1"/>
    <property type="molecule type" value="Genomic_DNA"/>
</dbReference>